<keyword evidence="2" id="KW-1185">Reference proteome</keyword>
<evidence type="ECO:0000313" key="1">
    <source>
        <dbReference type="EMBL" id="QCT70836.1"/>
    </source>
</evidence>
<name>A0A4V1GLS8_EUBML</name>
<evidence type="ECO:0000313" key="2">
    <source>
        <dbReference type="Proteomes" id="UP000218387"/>
    </source>
</evidence>
<dbReference type="RefSeq" id="WP_096919582.1">
    <property type="nucleotide sequence ID" value="NZ_CP029487.1"/>
</dbReference>
<reference evidence="1 2" key="1">
    <citation type="submission" date="2018-05" db="EMBL/GenBank/DDBJ databases">
        <title>Genome comparison of Eubacterium sp.</title>
        <authorList>
            <person name="Feng Y."/>
            <person name="Sanchez-Andrea I."/>
            <person name="Stams A.J.M."/>
            <person name="De Vos W.M."/>
        </authorList>
    </citation>
    <scope>NUCLEOTIDE SEQUENCE [LARGE SCALE GENOMIC DNA]</scope>
    <source>
        <strain evidence="1 2">YI</strain>
    </source>
</reference>
<dbReference type="EMBL" id="CP029487">
    <property type="protein sequence ID" value="QCT70836.1"/>
    <property type="molecule type" value="Genomic_DNA"/>
</dbReference>
<gene>
    <name evidence="1" type="ORF">CPZ25_005665</name>
</gene>
<proteinExistence type="predicted"/>
<dbReference type="AlphaFoldDB" id="A0A4V1GLS8"/>
<dbReference type="Proteomes" id="UP000218387">
    <property type="component" value="Chromosome"/>
</dbReference>
<protein>
    <submittedName>
        <fullName evidence="1">Uncharacterized protein</fullName>
    </submittedName>
</protein>
<organism evidence="1 2">
    <name type="scientific">Eubacterium maltosivorans</name>
    <dbReference type="NCBI Taxonomy" id="2041044"/>
    <lineage>
        <taxon>Bacteria</taxon>
        <taxon>Bacillati</taxon>
        <taxon>Bacillota</taxon>
        <taxon>Clostridia</taxon>
        <taxon>Eubacteriales</taxon>
        <taxon>Eubacteriaceae</taxon>
        <taxon>Eubacterium</taxon>
    </lineage>
</organism>
<accession>A0A4V1GLS8</accession>
<dbReference type="KEGG" id="emt:CPZ25_005665"/>
<sequence length="69" mass="7992">MIDPTTKAFKRLNEQYEKLFDEPIPTEMIPLDETLEGLNEKIKQSAVAGRDILSEEYGWDELDPDDDYA</sequence>